<evidence type="ECO:0000313" key="3">
    <source>
        <dbReference type="EMBL" id="KAF8667609.1"/>
    </source>
</evidence>
<sequence>MEGHLRQRQCSDTLAVAAAGDADPATEGHVGCPAAGEDSERISELSLKANSPPRPHAARHDSQVMSALKHVRVAALHVVHADQSISRSLCSRSMSFGHGDMCRLARVSRLVPEIPSKPDNRLSMSRSLAEYERVASPATRHGLTSRGLVNGEPRPHTLTTKWPTWHVPPPRTRRPRLFFLTPVAIAAVAAITVVADVAVIATVAAVTHANAPIAADERLALVPEASAIDGGEHEPASGDGSVRSMQCRSSKEGIASLPAEFTRTTVAAATELPCCMAANCTEQLTTGIRGEAEESREQRQETTGDSSGRTGSKRTEDRTTDIFVTTWPNVGSRIHQLPTGRIAASKATREGGQKARPPAHQFMHGARDCPASVHQNSEVMEKRAATIRGRTGPPISIVRAVVGSPAGRPAGLIWHGDRIVSWKLGRPRDARQGLSSGRSLICYSLARAYVMYIIRTAASSTRSRPDRDAGLLALIETADMMCTRTYADVIHDRQQLRMEYSTDDAEARSTTQKRPAGGPLVLERRRAPRVGARDRIPAQQGNNNGGSISTRFGSANAEPPERQN</sequence>
<evidence type="ECO:0000256" key="2">
    <source>
        <dbReference type="SAM" id="Phobius"/>
    </source>
</evidence>
<dbReference type="Proteomes" id="UP000636709">
    <property type="component" value="Unassembled WGS sequence"/>
</dbReference>
<proteinExistence type="predicted"/>
<evidence type="ECO:0000313" key="4">
    <source>
        <dbReference type="Proteomes" id="UP000636709"/>
    </source>
</evidence>
<gene>
    <name evidence="3" type="ORF">HU200_052813</name>
</gene>
<protein>
    <submittedName>
        <fullName evidence="3">Uncharacterized protein</fullName>
    </submittedName>
</protein>
<keyword evidence="2" id="KW-0472">Membrane</keyword>
<feature type="region of interest" description="Disordered" evidence="1">
    <location>
        <begin position="500"/>
        <end position="564"/>
    </location>
</feature>
<feature type="compositionally biased region" description="Basic and acidic residues" evidence="1">
    <location>
        <begin position="290"/>
        <end position="302"/>
    </location>
</feature>
<feature type="transmembrane region" description="Helical" evidence="2">
    <location>
        <begin position="177"/>
        <end position="206"/>
    </location>
</feature>
<accession>A0A835ALQ6</accession>
<organism evidence="3 4">
    <name type="scientific">Digitaria exilis</name>
    <dbReference type="NCBI Taxonomy" id="1010633"/>
    <lineage>
        <taxon>Eukaryota</taxon>
        <taxon>Viridiplantae</taxon>
        <taxon>Streptophyta</taxon>
        <taxon>Embryophyta</taxon>
        <taxon>Tracheophyta</taxon>
        <taxon>Spermatophyta</taxon>
        <taxon>Magnoliopsida</taxon>
        <taxon>Liliopsida</taxon>
        <taxon>Poales</taxon>
        <taxon>Poaceae</taxon>
        <taxon>PACMAD clade</taxon>
        <taxon>Panicoideae</taxon>
        <taxon>Panicodae</taxon>
        <taxon>Paniceae</taxon>
        <taxon>Anthephorinae</taxon>
        <taxon>Digitaria</taxon>
    </lineage>
</organism>
<feature type="compositionally biased region" description="Polar residues" evidence="1">
    <location>
        <begin position="539"/>
        <end position="553"/>
    </location>
</feature>
<feature type="region of interest" description="Disordered" evidence="1">
    <location>
        <begin position="21"/>
        <end position="41"/>
    </location>
</feature>
<feature type="region of interest" description="Disordered" evidence="1">
    <location>
        <begin position="343"/>
        <end position="364"/>
    </location>
</feature>
<keyword evidence="2" id="KW-1133">Transmembrane helix</keyword>
<feature type="region of interest" description="Disordered" evidence="1">
    <location>
        <begin position="288"/>
        <end position="320"/>
    </location>
</feature>
<feature type="region of interest" description="Disordered" evidence="1">
    <location>
        <begin position="139"/>
        <end position="167"/>
    </location>
</feature>
<reference evidence="3" key="1">
    <citation type="submission" date="2020-07" db="EMBL/GenBank/DDBJ databases">
        <title>Genome sequence and genetic diversity analysis of an under-domesticated orphan crop, white fonio (Digitaria exilis).</title>
        <authorList>
            <person name="Bennetzen J.L."/>
            <person name="Chen S."/>
            <person name="Ma X."/>
            <person name="Wang X."/>
            <person name="Yssel A.E.J."/>
            <person name="Chaluvadi S.R."/>
            <person name="Johnson M."/>
            <person name="Gangashetty P."/>
            <person name="Hamidou F."/>
            <person name="Sanogo M.D."/>
            <person name="Zwaenepoel A."/>
            <person name="Wallace J."/>
            <person name="Van De Peer Y."/>
            <person name="Van Deynze A."/>
        </authorList>
    </citation>
    <scope>NUCLEOTIDE SEQUENCE</scope>
    <source>
        <tissue evidence="3">Leaves</tissue>
    </source>
</reference>
<comment type="caution">
    <text evidence="3">The sequence shown here is derived from an EMBL/GenBank/DDBJ whole genome shotgun (WGS) entry which is preliminary data.</text>
</comment>
<keyword evidence="4" id="KW-1185">Reference proteome</keyword>
<evidence type="ECO:0000256" key="1">
    <source>
        <dbReference type="SAM" id="MobiDB-lite"/>
    </source>
</evidence>
<dbReference type="EMBL" id="JACEFO010002299">
    <property type="protein sequence ID" value="KAF8667609.1"/>
    <property type="molecule type" value="Genomic_DNA"/>
</dbReference>
<name>A0A835ALQ6_9POAL</name>
<dbReference type="AlphaFoldDB" id="A0A835ALQ6"/>
<keyword evidence="2" id="KW-0812">Transmembrane</keyword>